<protein>
    <submittedName>
        <fullName evidence="1">Uncharacterized protein</fullName>
    </submittedName>
</protein>
<gene>
    <name evidence="1" type="ORF">QCA50_011338</name>
</gene>
<dbReference type="AlphaFoldDB" id="A0AAW0G2D1"/>
<comment type="caution">
    <text evidence="1">The sequence shown here is derived from an EMBL/GenBank/DDBJ whole genome shotgun (WGS) entry which is preliminary data.</text>
</comment>
<proteinExistence type="predicted"/>
<evidence type="ECO:0000313" key="1">
    <source>
        <dbReference type="EMBL" id="KAK7685474.1"/>
    </source>
</evidence>
<accession>A0AAW0G2D1</accession>
<organism evidence="1 2">
    <name type="scientific">Cerrena zonata</name>
    <dbReference type="NCBI Taxonomy" id="2478898"/>
    <lineage>
        <taxon>Eukaryota</taxon>
        <taxon>Fungi</taxon>
        <taxon>Dikarya</taxon>
        <taxon>Basidiomycota</taxon>
        <taxon>Agaricomycotina</taxon>
        <taxon>Agaricomycetes</taxon>
        <taxon>Polyporales</taxon>
        <taxon>Cerrenaceae</taxon>
        <taxon>Cerrena</taxon>
    </lineage>
</organism>
<dbReference type="EMBL" id="JASBNA010000020">
    <property type="protein sequence ID" value="KAK7685474.1"/>
    <property type="molecule type" value="Genomic_DNA"/>
</dbReference>
<keyword evidence="2" id="KW-1185">Reference proteome</keyword>
<sequence length="405" mass="46470">MEPTIENQGFMFFAPPDLAAPFATKVLDKLRQPGVSDSFSLNSLRLMRQRWAQNRQEACGWSRLQQHCIGEGIIEIFLKFANVKKSSQERDFASYYALDSIQFFILNASGTERHRIFQLLKQHDFLQVCISKLDDSPLILHRYSAANSIRTFILHCPFGEWLSATQTAELLERLSRWMLVSTDRDAEELRHETNVWQTKVFAGRVLPPHAATKYARRWASMSADHLMWSSYGLLCRIPAPSRDFVLKVIQHRPVIFDLLYQCSSLPRPAWHPDIEANAAAIETLALIMQFPLTSIPHLEIPLDNSYIVQYQNDLGASVKIMEVFTSNSSWAQKLIDLWSQYDNENPETIVDLLDKLTVDWYAAQPPEAGEIMQSMRRRGAFKIASMRIIANATYVKDLKDTDVLS</sequence>
<dbReference type="Proteomes" id="UP001385951">
    <property type="component" value="Unassembled WGS sequence"/>
</dbReference>
<evidence type="ECO:0000313" key="2">
    <source>
        <dbReference type="Proteomes" id="UP001385951"/>
    </source>
</evidence>
<reference evidence="1 2" key="1">
    <citation type="submission" date="2022-09" db="EMBL/GenBank/DDBJ databases">
        <authorList>
            <person name="Palmer J.M."/>
        </authorList>
    </citation>
    <scope>NUCLEOTIDE SEQUENCE [LARGE SCALE GENOMIC DNA]</scope>
    <source>
        <strain evidence="1 2">DSM 7382</strain>
    </source>
</reference>
<name>A0AAW0G2D1_9APHY</name>